<feature type="non-terminal residue" evidence="13">
    <location>
        <position position="1"/>
    </location>
</feature>
<dbReference type="FunFam" id="2.10.70.10:FF:000064">
    <property type="entry name" value="Fibulin 7"/>
    <property type="match status" value="1"/>
</dbReference>
<keyword evidence="5" id="KW-0732">Signal</keyword>
<evidence type="ECO:0000256" key="6">
    <source>
        <dbReference type="ARBA" id="ARBA00022737"/>
    </source>
</evidence>
<dbReference type="InParanoid" id="C3ZC62"/>
<evidence type="ECO:0000256" key="2">
    <source>
        <dbReference type="ARBA" id="ARBA00022525"/>
    </source>
</evidence>
<evidence type="ECO:0000259" key="12">
    <source>
        <dbReference type="PROSITE" id="PS50923"/>
    </source>
</evidence>
<gene>
    <name evidence="13" type="ORF">BRAFLDRAFT_214746</name>
</gene>
<evidence type="ECO:0000256" key="7">
    <source>
        <dbReference type="ARBA" id="ARBA00022837"/>
    </source>
</evidence>
<dbReference type="PANTHER" id="PTHR45656:SF4">
    <property type="entry name" value="PROTEIN CBR-CLEC-78"/>
    <property type="match status" value="1"/>
</dbReference>
<accession>C3ZC62</accession>
<organism>
    <name type="scientific">Branchiostoma floridae</name>
    <name type="common">Florida lancelet</name>
    <name type="synonym">Amphioxus</name>
    <dbReference type="NCBI Taxonomy" id="7739"/>
    <lineage>
        <taxon>Eukaryota</taxon>
        <taxon>Metazoa</taxon>
        <taxon>Chordata</taxon>
        <taxon>Cephalochordata</taxon>
        <taxon>Leptocardii</taxon>
        <taxon>Amphioxiformes</taxon>
        <taxon>Branchiostomatidae</taxon>
        <taxon>Branchiostoma</taxon>
    </lineage>
</organism>
<proteinExistence type="predicted"/>
<protein>
    <recommendedName>
        <fullName evidence="12">Sushi domain-containing protein</fullName>
    </recommendedName>
</protein>
<dbReference type="InterPro" id="IPR035976">
    <property type="entry name" value="Sushi/SCR/CCP_sf"/>
</dbReference>
<dbReference type="EMBL" id="GG666606">
    <property type="protein sequence ID" value="EEN49834.1"/>
    <property type="molecule type" value="Genomic_DNA"/>
</dbReference>
<keyword evidence="2" id="KW-0964">Secreted</keyword>
<reference evidence="13" key="1">
    <citation type="journal article" date="2008" name="Nature">
        <title>The amphioxus genome and the evolution of the chordate karyotype.</title>
        <authorList>
            <consortium name="US DOE Joint Genome Institute (JGI-PGF)"/>
            <person name="Putnam N.H."/>
            <person name="Butts T."/>
            <person name="Ferrier D.E.K."/>
            <person name="Furlong R.F."/>
            <person name="Hellsten U."/>
            <person name="Kawashima T."/>
            <person name="Robinson-Rechavi M."/>
            <person name="Shoguchi E."/>
            <person name="Terry A."/>
            <person name="Yu J.-K."/>
            <person name="Benito-Gutierrez E.L."/>
            <person name="Dubchak I."/>
            <person name="Garcia-Fernandez J."/>
            <person name="Gibson-Brown J.J."/>
            <person name="Grigoriev I.V."/>
            <person name="Horton A.C."/>
            <person name="de Jong P.J."/>
            <person name="Jurka J."/>
            <person name="Kapitonov V.V."/>
            <person name="Kohara Y."/>
            <person name="Kuroki Y."/>
            <person name="Lindquist E."/>
            <person name="Lucas S."/>
            <person name="Osoegawa K."/>
            <person name="Pennacchio L.A."/>
            <person name="Salamov A.A."/>
            <person name="Satou Y."/>
            <person name="Sauka-Spengler T."/>
            <person name="Schmutz J."/>
            <person name="Shin-I T."/>
            <person name="Toyoda A."/>
            <person name="Bronner-Fraser M."/>
            <person name="Fujiyama A."/>
            <person name="Holland L.Z."/>
            <person name="Holland P.W.H."/>
            <person name="Satoh N."/>
            <person name="Rokhsar D.S."/>
        </authorList>
    </citation>
    <scope>NUCLEOTIDE SEQUENCE [LARGE SCALE GENOMIC DNA]</scope>
    <source>
        <strain evidence="13">S238N-H82</strain>
        <tissue evidence="13">Testes</tissue>
    </source>
</reference>
<keyword evidence="3" id="KW-0245">EGF-like domain</keyword>
<keyword evidence="9 11" id="KW-1015">Disulfide bond</keyword>
<evidence type="ECO:0000313" key="13">
    <source>
        <dbReference type="EMBL" id="EEN49834.1"/>
    </source>
</evidence>
<feature type="disulfide bond" evidence="11">
    <location>
        <begin position="30"/>
        <end position="57"/>
    </location>
</feature>
<evidence type="ECO:0000256" key="4">
    <source>
        <dbReference type="ARBA" id="ARBA00022659"/>
    </source>
</evidence>
<feature type="domain" description="Sushi" evidence="12">
    <location>
        <begin position="1"/>
        <end position="59"/>
    </location>
</feature>
<dbReference type="InterPro" id="IPR051277">
    <property type="entry name" value="SEZ6_CSMD_C4BPB_Regulators"/>
</dbReference>
<keyword evidence="7" id="KW-0106">Calcium</keyword>
<keyword evidence="4 11" id="KW-0768">Sushi</keyword>
<name>C3ZC62_BRAFL</name>
<comment type="caution">
    <text evidence="11">Lacks conserved residue(s) required for the propagation of feature annotation.</text>
</comment>
<dbReference type="SUPFAM" id="SSF57535">
    <property type="entry name" value="Complement control module/SCR domain"/>
    <property type="match status" value="1"/>
</dbReference>
<evidence type="ECO:0000256" key="10">
    <source>
        <dbReference type="ARBA" id="ARBA00023180"/>
    </source>
</evidence>
<dbReference type="Pfam" id="PF00084">
    <property type="entry name" value="Sushi"/>
    <property type="match status" value="1"/>
</dbReference>
<keyword evidence="8" id="KW-0130">Cell adhesion</keyword>
<dbReference type="CDD" id="cd00033">
    <property type="entry name" value="CCP"/>
    <property type="match status" value="1"/>
</dbReference>
<dbReference type="AlphaFoldDB" id="C3ZC62"/>
<sequence length="59" mass="6414">ECPTLTAPVNGTMSPIGVNYYYNDEVTFSCSPGYALDGASSVRCQANQTWSHPVPTCRR</sequence>
<dbReference type="SMART" id="SM00032">
    <property type="entry name" value="CCP"/>
    <property type="match status" value="1"/>
</dbReference>
<evidence type="ECO:0000256" key="8">
    <source>
        <dbReference type="ARBA" id="ARBA00022889"/>
    </source>
</evidence>
<dbReference type="PANTHER" id="PTHR45656">
    <property type="entry name" value="PROTEIN CBR-CLEC-78"/>
    <property type="match status" value="1"/>
</dbReference>
<dbReference type="Gene3D" id="2.10.70.10">
    <property type="entry name" value="Complement Module, domain 1"/>
    <property type="match status" value="1"/>
</dbReference>
<dbReference type="GO" id="GO:0007155">
    <property type="term" value="P:cell adhesion"/>
    <property type="evidence" value="ECO:0007669"/>
    <property type="project" value="UniProtKB-KW"/>
</dbReference>
<dbReference type="InterPro" id="IPR000436">
    <property type="entry name" value="Sushi_SCR_CCP_dom"/>
</dbReference>
<evidence type="ECO:0000256" key="3">
    <source>
        <dbReference type="ARBA" id="ARBA00022536"/>
    </source>
</evidence>
<keyword evidence="10" id="KW-0325">Glycoprotein</keyword>
<evidence type="ECO:0000256" key="5">
    <source>
        <dbReference type="ARBA" id="ARBA00022729"/>
    </source>
</evidence>
<dbReference type="PROSITE" id="PS50923">
    <property type="entry name" value="SUSHI"/>
    <property type="match status" value="1"/>
</dbReference>
<feature type="non-terminal residue" evidence="13">
    <location>
        <position position="59"/>
    </location>
</feature>
<evidence type="ECO:0000256" key="9">
    <source>
        <dbReference type="ARBA" id="ARBA00023157"/>
    </source>
</evidence>
<dbReference type="GO" id="GO:0005576">
    <property type="term" value="C:extracellular region"/>
    <property type="evidence" value="ECO:0007669"/>
    <property type="project" value="UniProtKB-SubCell"/>
</dbReference>
<evidence type="ECO:0000256" key="11">
    <source>
        <dbReference type="PROSITE-ProRule" id="PRU00302"/>
    </source>
</evidence>
<evidence type="ECO:0000256" key="1">
    <source>
        <dbReference type="ARBA" id="ARBA00004613"/>
    </source>
</evidence>
<keyword evidence="6" id="KW-0677">Repeat</keyword>
<comment type="subcellular location">
    <subcellularLocation>
        <location evidence="1">Secreted</location>
    </subcellularLocation>
</comment>